<proteinExistence type="predicted"/>
<protein>
    <recommendedName>
        <fullName evidence="3">CCHC-type domain-containing protein</fullName>
    </recommendedName>
</protein>
<evidence type="ECO:0000313" key="1">
    <source>
        <dbReference type="EMBL" id="KAK4445802.1"/>
    </source>
</evidence>
<reference evidence="1" key="2">
    <citation type="submission" date="2023-05" db="EMBL/GenBank/DDBJ databases">
        <authorList>
            <consortium name="Lawrence Berkeley National Laboratory"/>
            <person name="Steindorff A."/>
            <person name="Hensen N."/>
            <person name="Bonometti L."/>
            <person name="Westerberg I."/>
            <person name="Brannstrom I.O."/>
            <person name="Guillou S."/>
            <person name="Cros-Aarteil S."/>
            <person name="Calhoun S."/>
            <person name="Haridas S."/>
            <person name="Kuo A."/>
            <person name="Mondo S."/>
            <person name="Pangilinan J."/>
            <person name="Riley R."/>
            <person name="Labutti K."/>
            <person name="Andreopoulos B."/>
            <person name="Lipzen A."/>
            <person name="Chen C."/>
            <person name="Yanf M."/>
            <person name="Daum C."/>
            <person name="Ng V."/>
            <person name="Clum A."/>
            <person name="Ohm R."/>
            <person name="Martin F."/>
            <person name="Silar P."/>
            <person name="Natvig D."/>
            <person name="Lalanne C."/>
            <person name="Gautier V."/>
            <person name="Ament-Velasquez S.L."/>
            <person name="Kruys A."/>
            <person name="Hutchinson M.I."/>
            <person name="Powell A.J."/>
            <person name="Barry K."/>
            <person name="Miller A.N."/>
            <person name="Grigoriev I.V."/>
            <person name="Debuchy R."/>
            <person name="Gladieux P."/>
            <person name="Thoren M.H."/>
            <person name="Johannesson H."/>
        </authorList>
    </citation>
    <scope>NUCLEOTIDE SEQUENCE</scope>
    <source>
        <strain evidence="1">PSN243</strain>
    </source>
</reference>
<dbReference type="AlphaFoldDB" id="A0AAV9GC90"/>
<name>A0AAV9GC90_9PEZI</name>
<organism evidence="1 2">
    <name type="scientific">Podospora aff. communis PSN243</name>
    <dbReference type="NCBI Taxonomy" id="3040156"/>
    <lineage>
        <taxon>Eukaryota</taxon>
        <taxon>Fungi</taxon>
        <taxon>Dikarya</taxon>
        <taxon>Ascomycota</taxon>
        <taxon>Pezizomycotina</taxon>
        <taxon>Sordariomycetes</taxon>
        <taxon>Sordariomycetidae</taxon>
        <taxon>Sordariales</taxon>
        <taxon>Podosporaceae</taxon>
        <taxon>Podospora</taxon>
    </lineage>
</organism>
<accession>A0AAV9GC90</accession>
<dbReference type="EMBL" id="MU865962">
    <property type="protein sequence ID" value="KAK4445802.1"/>
    <property type="molecule type" value="Genomic_DNA"/>
</dbReference>
<keyword evidence="2" id="KW-1185">Reference proteome</keyword>
<gene>
    <name evidence="1" type="ORF">QBC34DRAFT_160811</name>
</gene>
<sequence length="501" mass="56884">MMRNMSLLDALDLAWTPARAFPRSEAPRAFLPEKNTDQITRPVVGHRLDVSSSDPNNAIFFGPDPASSHDENTWVASLIAMPEFVGALQNSLLQTAARLKKGQIKILVKFDDLPSQTKRPEATQAKPVTAKKTKKGTGWLLERKKALGNGNKYCINCKANGHWLYRCTVPLATSPGSIVECPVPLCQTRDKRHHLDERPILFPPGGYYDFAAVSLKDLQYFVSEIMSWDRVNMPQFRGEKFSAIDYFCRVGYQRAAPNHQVAMPWTDNHAVALASGDALAGGYGLLHPSQFDPNVHRSSDLPEDPFWKNKTWEDVVEAYKNDEYDHFRCVFPSTIKKFANELDPYNYALKSIIEWTERTNGVVDFSQNPPRFQHPSALPDSVRNEAIKEEGEYQYSQEGPFELMLRNRGCLQLIRLCLLKDAPRNGIRLEEADPKEQFYVHAPVMDLQIKFLLKEWVRGTATSERGLNVETNPIHRAFSDILTQKVLLRTAPKVSLKMETH</sequence>
<comment type="caution">
    <text evidence="1">The sequence shown here is derived from an EMBL/GenBank/DDBJ whole genome shotgun (WGS) entry which is preliminary data.</text>
</comment>
<evidence type="ECO:0008006" key="3">
    <source>
        <dbReference type="Google" id="ProtNLM"/>
    </source>
</evidence>
<reference evidence="1" key="1">
    <citation type="journal article" date="2023" name="Mol. Phylogenet. Evol.">
        <title>Genome-scale phylogeny and comparative genomics of the fungal order Sordariales.</title>
        <authorList>
            <person name="Hensen N."/>
            <person name="Bonometti L."/>
            <person name="Westerberg I."/>
            <person name="Brannstrom I.O."/>
            <person name="Guillou S."/>
            <person name="Cros-Aarteil S."/>
            <person name="Calhoun S."/>
            <person name="Haridas S."/>
            <person name="Kuo A."/>
            <person name="Mondo S."/>
            <person name="Pangilinan J."/>
            <person name="Riley R."/>
            <person name="LaButti K."/>
            <person name="Andreopoulos B."/>
            <person name="Lipzen A."/>
            <person name="Chen C."/>
            <person name="Yan M."/>
            <person name="Daum C."/>
            <person name="Ng V."/>
            <person name="Clum A."/>
            <person name="Steindorff A."/>
            <person name="Ohm R.A."/>
            <person name="Martin F."/>
            <person name="Silar P."/>
            <person name="Natvig D.O."/>
            <person name="Lalanne C."/>
            <person name="Gautier V."/>
            <person name="Ament-Velasquez S.L."/>
            <person name="Kruys A."/>
            <person name="Hutchinson M.I."/>
            <person name="Powell A.J."/>
            <person name="Barry K."/>
            <person name="Miller A.N."/>
            <person name="Grigoriev I.V."/>
            <person name="Debuchy R."/>
            <person name="Gladieux P."/>
            <person name="Hiltunen Thoren M."/>
            <person name="Johannesson H."/>
        </authorList>
    </citation>
    <scope>NUCLEOTIDE SEQUENCE</scope>
    <source>
        <strain evidence="1">PSN243</strain>
    </source>
</reference>
<dbReference type="Proteomes" id="UP001321760">
    <property type="component" value="Unassembled WGS sequence"/>
</dbReference>
<evidence type="ECO:0000313" key="2">
    <source>
        <dbReference type="Proteomes" id="UP001321760"/>
    </source>
</evidence>